<evidence type="ECO:0000256" key="3">
    <source>
        <dbReference type="ARBA" id="ARBA00025740"/>
    </source>
</evidence>
<dbReference type="SUPFAM" id="SSF50978">
    <property type="entry name" value="WD40 repeat-like"/>
    <property type="match status" value="1"/>
</dbReference>
<evidence type="ECO:0000256" key="1">
    <source>
        <dbReference type="ARBA" id="ARBA00022574"/>
    </source>
</evidence>
<dbReference type="Proteomes" id="UP000029725">
    <property type="component" value="Unassembled WGS sequence"/>
</dbReference>
<dbReference type="GeneID" id="25260891"/>
<sequence>MHATLYEAAEILNLTCRCLAVGTTHGFKIFNCDPLSLCYDYLGKHVCTNGLPQDDNRESGARIVSMLFCTSMIGVVGLGDGRLRLTSPRGSSETELPLGGGPSNSIPKGTQSVLSWLGALSSARTLSLINTKHGSVMYDLRFPSTIFHVQMNRKRLLVNCDGQVFIYDMSTMAKLFYLTIPSSSFSFTAVSSGEGKEPTDDGVLLPTLQVSTGRHIVSLSPNSEEPYFAIPDISSPGDLLVYDAFASEPVNATTSDACKPKPALKIVQAHKSPLVYVKFNTSGNLIATASDKVIETCLPISHRAQSLGYLAFQTGFVGINSEEARFPYPLPICLSLRTLLFSWRRLRNQTRFTFSACCHLQAVDVALFRHLPGFN</sequence>
<proteinExistence type="inferred from homology"/>
<dbReference type="AlphaFoldDB" id="A0A098VN47"/>
<evidence type="ECO:0000313" key="5">
    <source>
        <dbReference type="EMBL" id="KGG50229.1"/>
    </source>
</evidence>
<evidence type="ECO:0000313" key="6">
    <source>
        <dbReference type="Proteomes" id="UP000029725"/>
    </source>
</evidence>
<keyword evidence="1" id="KW-0853">WD repeat</keyword>
<protein>
    <submittedName>
        <fullName evidence="5">Uncharacterized protein</fullName>
    </submittedName>
</protein>
<dbReference type="InterPro" id="IPR048720">
    <property type="entry name" value="PROPPIN"/>
</dbReference>
<comment type="similarity">
    <text evidence="3">Belongs to the WD repeat PROPPIN family.</text>
</comment>
<reference evidence="5 6" key="1">
    <citation type="submission" date="2014-04" db="EMBL/GenBank/DDBJ databases">
        <title>A new species of microsporidia sheds light on the evolution of extreme parasitism.</title>
        <authorList>
            <person name="Haag K.L."/>
            <person name="James T.Y."/>
            <person name="Larsson R."/>
            <person name="Schaer T.M."/>
            <person name="Refardt D."/>
            <person name="Pombert J.-F."/>
            <person name="Ebert D."/>
        </authorList>
    </citation>
    <scope>NUCLEOTIDE SEQUENCE [LARGE SCALE GENOMIC DNA]</scope>
    <source>
        <strain evidence="5 6">UGP3</strain>
        <tissue evidence="5">Spores</tissue>
    </source>
</reference>
<dbReference type="EMBL" id="JMKJ01000590">
    <property type="protein sequence ID" value="KGG50229.1"/>
    <property type="molecule type" value="Genomic_DNA"/>
</dbReference>
<comment type="caution">
    <text evidence="5">The sequence shown here is derived from an EMBL/GenBank/DDBJ whole genome shotgun (WGS) entry which is preliminary data.</text>
</comment>
<dbReference type="Gene3D" id="2.130.10.10">
    <property type="entry name" value="YVTN repeat-like/Quinoprotein amine dehydrogenase"/>
    <property type="match status" value="1"/>
</dbReference>
<dbReference type="InterPro" id="IPR015943">
    <property type="entry name" value="WD40/YVTN_repeat-like_dom_sf"/>
</dbReference>
<organism evidence="5 6">
    <name type="scientific">Mitosporidium daphniae</name>
    <dbReference type="NCBI Taxonomy" id="1485682"/>
    <lineage>
        <taxon>Eukaryota</taxon>
        <taxon>Fungi</taxon>
        <taxon>Fungi incertae sedis</taxon>
        <taxon>Microsporidia</taxon>
        <taxon>Mitosporidium</taxon>
    </lineage>
</organism>
<keyword evidence="6" id="KW-1185">Reference proteome</keyword>
<evidence type="ECO:0000256" key="2">
    <source>
        <dbReference type="ARBA" id="ARBA00022737"/>
    </source>
</evidence>
<name>A0A098VN47_9MICR</name>
<dbReference type="InterPro" id="IPR036322">
    <property type="entry name" value="WD40_repeat_dom_sf"/>
</dbReference>
<dbReference type="RefSeq" id="XP_013236712.1">
    <property type="nucleotide sequence ID" value="XM_013381258.1"/>
</dbReference>
<dbReference type="HOGENOM" id="CLU_737866_0_0_1"/>
<accession>A0A098VN47</accession>
<feature type="region of interest" description="Disordered" evidence="4">
    <location>
        <begin position="88"/>
        <end position="107"/>
    </location>
</feature>
<evidence type="ECO:0000256" key="4">
    <source>
        <dbReference type="SAM" id="MobiDB-lite"/>
    </source>
</evidence>
<dbReference type="VEuPathDB" id="MicrosporidiaDB:DI09_7p80"/>
<gene>
    <name evidence="5" type="ORF">DI09_7p80</name>
</gene>
<dbReference type="PANTHER" id="PTHR11227">
    <property type="entry name" value="WD-REPEAT PROTEIN INTERACTING WITH PHOSPHOINOSIDES WIPI -RELATED"/>
    <property type="match status" value="1"/>
</dbReference>
<dbReference type="OrthoDB" id="1667587at2759"/>
<keyword evidence="2" id="KW-0677">Repeat</keyword>